<organism evidence="1 2">
    <name type="scientific">Saccharothrix variisporea</name>
    <dbReference type="NCBI Taxonomy" id="543527"/>
    <lineage>
        <taxon>Bacteria</taxon>
        <taxon>Bacillati</taxon>
        <taxon>Actinomycetota</taxon>
        <taxon>Actinomycetes</taxon>
        <taxon>Pseudonocardiales</taxon>
        <taxon>Pseudonocardiaceae</taxon>
        <taxon>Saccharothrix</taxon>
    </lineage>
</organism>
<name>A0A495XRV1_9PSEU</name>
<dbReference type="AlphaFoldDB" id="A0A495XRV1"/>
<dbReference type="Pfam" id="PF19760">
    <property type="entry name" value="DUF6247"/>
    <property type="match status" value="1"/>
</dbReference>
<reference evidence="1 2" key="1">
    <citation type="submission" date="2018-10" db="EMBL/GenBank/DDBJ databases">
        <title>Sequencing the genomes of 1000 actinobacteria strains.</title>
        <authorList>
            <person name="Klenk H.-P."/>
        </authorList>
    </citation>
    <scope>NUCLEOTIDE SEQUENCE [LARGE SCALE GENOMIC DNA]</scope>
    <source>
        <strain evidence="1 2">DSM 43911</strain>
    </source>
</reference>
<dbReference type="Proteomes" id="UP000272729">
    <property type="component" value="Unassembled WGS sequence"/>
</dbReference>
<keyword evidence="2" id="KW-1185">Reference proteome</keyword>
<dbReference type="EMBL" id="RBXR01000001">
    <property type="protein sequence ID" value="RKT74398.1"/>
    <property type="molecule type" value="Genomic_DNA"/>
</dbReference>
<comment type="caution">
    <text evidence="1">The sequence shown here is derived from an EMBL/GenBank/DDBJ whole genome shotgun (WGS) entry which is preliminary data.</text>
</comment>
<evidence type="ECO:0000313" key="1">
    <source>
        <dbReference type="EMBL" id="RKT74398.1"/>
    </source>
</evidence>
<protein>
    <submittedName>
        <fullName evidence="1">Uncharacterized protein</fullName>
    </submittedName>
</protein>
<gene>
    <name evidence="1" type="ORF">DFJ66_7750</name>
</gene>
<accession>A0A495XRV1</accession>
<proteinExistence type="predicted"/>
<sequence>MPARRSDTIGGFWMSDSTACPANLDVAPPSTTSAMASDSSPMGRAGRRGWRYRVGVTAAAAHEPHPEIAKTPEAIRAALLPEERDAFDADCRHALGQAVEQSSLQPVRDVLDHWWRIATITRHDPAAHRRMLARVDQTLTGQTPPRLRTWDELRTERGL</sequence>
<dbReference type="InterPro" id="IPR046214">
    <property type="entry name" value="DUF6247"/>
</dbReference>
<evidence type="ECO:0000313" key="2">
    <source>
        <dbReference type="Proteomes" id="UP000272729"/>
    </source>
</evidence>